<dbReference type="Proteomes" id="UP000253792">
    <property type="component" value="Unassembled WGS sequence"/>
</dbReference>
<dbReference type="EMBL" id="PPTP01000012">
    <property type="protein sequence ID" value="RDB54316.1"/>
    <property type="molecule type" value="Genomic_DNA"/>
</dbReference>
<proteinExistence type="predicted"/>
<evidence type="ECO:0000313" key="3">
    <source>
        <dbReference type="Proteomes" id="UP000253792"/>
    </source>
</evidence>
<evidence type="ECO:0000256" key="1">
    <source>
        <dbReference type="SAM" id="MobiDB-lite"/>
    </source>
</evidence>
<name>A0A369L7Y9_9ACTN</name>
<protein>
    <submittedName>
        <fullName evidence="2">Uncharacterized protein</fullName>
    </submittedName>
</protein>
<accession>A0A369L7Y9</accession>
<comment type="caution">
    <text evidence="2">The sequence shown here is derived from an EMBL/GenBank/DDBJ whole genome shotgun (WGS) entry which is preliminary data.</text>
</comment>
<gene>
    <name evidence="2" type="ORF">C1880_09515</name>
</gene>
<feature type="region of interest" description="Disordered" evidence="1">
    <location>
        <begin position="48"/>
        <end position="84"/>
    </location>
</feature>
<keyword evidence="3" id="KW-1185">Reference proteome</keyword>
<dbReference type="AlphaFoldDB" id="A0A369L7Y9"/>
<sequence length="84" mass="9053">MTRHIARETRQQLLGGFAGGIGTKGRMAPAFPQVGNAGIEQRRRQTAQNPGDHVKTGAHLLQNRPEVAIRGRNKAAGADTTREV</sequence>
<reference evidence="2 3" key="1">
    <citation type="journal article" date="2018" name="Elife">
        <title>Discovery and characterization of a prevalent human gut bacterial enzyme sufficient for the inactivation of a family of plant toxins.</title>
        <authorList>
            <person name="Koppel N."/>
            <person name="Bisanz J.E."/>
            <person name="Pandelia M.E."/>
            <person name="Turnbaugh P.J."/>
            <person name="Balskus E.P."/>
        </authorList>
    </citation>
    <scope>NUCLEOTIDE SEQUENCE [LARGE SCALE GENOMIC DNA]</scope>
    <source>
        <strain evidence="3">anaerobia AP69FAA</strain>
    </source>
</reference>
<organism evidence="2 3">
    <name type="scientific">Senegalimassilia anaerobia</name>
    <dbReference type="NCBI Taxonomy" id="1473216"/>
    <lineage>
        <taxon>Bacteria</taxon>
        <taxon>Bacillati</taxon>
        <taxon>Actinomycetota</taxon>
        <taxon>Coriobacteriia</taxon>
        <taxon>Coriobacteriales</taxon>
        <taxon>Coriobacteriaceae</taxon>
        <taxon>Senegalimassilia</taxon>
    </lineage>
</organism>
<evidence type="ECO:0000313" key="2">
    <source>
        <dbReference type="EMBL" id="RDB54316.1"/>
    </source>
</evidence>